<protein>
    <submittedName>
        <fullName evidence="1">5082_t:CDS:1</fullName>
    </submittedName>
</protein>
<evidence type="ECO:0000313" key="2">
    <source>
        <dbReference type="Proteomes" id="UP000789831"/>
    </source>
</evidence>
<sequence length="124" mass="14151">GGSRKIGQHSLVPPVIIGSTKLKHERQRNLPTIALGCYYQVIEVQQAKRRMSIIFLKQPLLQTTQTELSTPLKCKSAEADDDEGRQKVLPVYTKKQIKQKNALPWHIKSKFSVDITMQKIRKIS</sequence>
<organism evidence="1 2">
    <name type="scientific">Ambispora gerdemannii</name>
    <dbReference type="NCBI Taxonomy" id="144530"/>
    <lineage>
        <taxon>Eukaryota</taxon>
        <taxon>Fungi</taxon>
        <taxon>Fungi incertae sedis</taxon>
        <taxon>Mucoromycota</taxon>
        <taxon>Glomeromycotina</taxon>
        <taxon>Glomeromycetes</taxon>
        <taxon>Archaeosporales</taxon>
        <taxon>Ambisporaceae</taxon>
        <taxon>Ambispora</taxon>
    </lineage>
</organism>
<keyword evidence="2" id="KW-1185">Reference proteome</keyword>
<dbReference type="EMBL" id="CAJVPL010001119">
    <property type="protein sequence ID" value="CAG8553707.1"/>
    <property type="molecule type" value="Genomic_DNA"/>
</dbReference>
<reference evidence="1" key="1">
    <citation type="submission" date="2021-06" db="EMBL/GenBank/DDBJ databases">
        <authorList>
            <person name="Kallberg Y."/>
            <person name="Tangrot J."/>
            <person name="Rosling A."/>
        </authorList>
    </citation>
    <scope>NUCLEOTIDE SEQUENCE</scope>
    <source>
        <strain evidence="1">MT106</strain>
    </source>
</reference>
<dbReference type="AlphaFoldDB" id="A0A9N9FSR1"/>
<accession>A0A9N9FSR1</accession>
<gene>
    <name evidence="1" type="ORF">AGERDE_LOCUS6799</name>
</gene>
<dbReference type="Proteomes" id="UP000789831">
    <property type="component" value="Unassembled WGS sequence"/>
</dbReference>
<proteinExistence type="predicted"/>
<feature type="non-terminal residue" evidence="1">
    <location>
        <position position="124"/>
    </location>
</feature>
<evidence type="ECO:0000313" key="1">
    <source>
        <dbReference type="EMBL" id="CAG8553707.1"/>
    </source>
</evidence>
<name>A0A9N9FSR1_9GLOM</name>
<comment type="caution">
    <text evidence="1">The sequence shown here is derived from an EMBL/GenBank/DDBJ whole genome shotgun (WGS) entry which is preliminary data.</text>
</comment>